<evidence type="ECO:0000256" key="4">
    <source>
        <dbReference type="ARBA" id="ARBA00022692"/>
    </source>
</evidence>
<evidence type="ECO:0000313" key="11">
    <source>
        <dbReference type="EMBL" id="OIQ81546.1"/>
    </source>
</evidence>
<evidence type="ECO:0000256" key="9">
    <source>
        <dbReference type="ARBA" id="ARBA00023237"/>
    </source>
</evidence>
<dbReference type="GO" id="GO:0046930">
    <property type="term" value="C:pore complex"/>
    <property type="evidence" value="ECO:0007669"/>
    <property type="project" value="UniProtKB-KW"/>
</dbReference>
<evidence type="ECO:0000256" key="8">
    <source>
        <dbReference type="ARBA" id="ARBA00023136"/>
    </source>
</evidence>
<dbReference type="Gene3D" id="3.30.1330.60">
    <property type="entry name" value="OmpA-like domain"/>
    <property type="match status" value="1"/>
</dbReference>
<dbReference type="SUPFAM" id="SSF56925">
    <property type="entry name" value="OMPA-like"/>
    <property type="match status" value="1"/>
</dbReference>
<dbReference type="PRINTS" id="PR01021">
    <property type="entry name" value="OMPADOMAIN"/>
</dbReference>
<dbReference type="SUPFAM" id="SSF103088">
    <property type="entry name" value="OmpA-like"/>
    <property type="match status" value="1"/>
</dbReference>
<proteinExistence type="predicted"/>
<comment type="subcellular location">
    <subcellularLocation>
        <location evidence="1">Cell outer membrane</location>
        <topology evidence="1">Multi-pass membrane protein</topology>
    </subcellularLocation>
</comment>
<evidence type="ECO:0000256" key="6">
    <source>
        <dbReference type="ARBA" id="ARBA00023065"/>
    </source>
</evidence>
<keyword evidence="6" id="KW-0406">Ion transport</keyword>
<feature type="domain" description="OmpA-like" evidence="10">
    <location>
        <begin position="249"/>
        <end position="374"/>
    </location>
</feature>
<dbReference type="InterPro" id="IPR011250">
    <property type="entry name" value="OMP/PagP_B-barrel"/>
</dbReference>
<name>A0A1J5QEC1_9ZZZZ</name>
<keyword evidence="8" id="KW-0472">Membrane</keyword>
<evidence type="ECO:0000259" key="10">
    <source>
        <dbReference type="PROSITE" id="PS51123"/>
    </source>
</evidence>
<dbReference type="GO" id="GO:0009279">
    <property type="term" value="C:cell outer membrane"/>
    <property type="evidence" value="ECO:0007669"/>
    <property type="project" value="UniProtKB-SubCell"/>
</dbReference>
<dbReference type="GO" id="GO:0015288">
    <property type="term" value="F:porin activity"/>
    <property type="evidence" value="ECO:0007669"/>
    <property type="project" value="UniProtKB-KW"/>
</dbReference>
<keyword evidence="9" id="KW-0998">Cell outer membrane</keyword>
<dbReference type="Pfam" id="PF13505">
    <property type="entry name" value="OMP_b-brl"/>
    <property type="match status" value="1"/>
</dbReference>
<keyword evidence="4" id="KW-0812">Transmembrane</keyword>
<dbReference type="EMBL" id="MLJW01000911">
    <property type="protein sequence ID" value="OIQ81546.1"/>
    <property type="molecule type" value="Genomic_DNA"/>
</dbReference>
<gene>
    <name evidence="11" type="primary">oprF_8</name>
    <name evidence="11" type="ORF">GALL_366890</name>
</gene>
<dbReference type="InterPro" id="IPR006665">
    <property type="entry name" value="OmpA-like"/>
</dbReference>
<dbReference type="AlphaFoldDB" id="A0A1J5QEC1"/>
<keyword evidence="3" id="KW-1134">Transmembrane beta strand</keyword>
<dbReference type="InterPro" id="IPR027385">
    <property type="entry name" value="Beta-barrel_OMP"/>
</dbReference>
<comment type="caution">
    <text evidence="11">The sequence shown here is derived from an EMBL/GenBank/DDBJ whole genome shotgun (WGS) entry which is preliminary data.</text>
</comment>
<keyword evidence="5" id="KW-0732">Signal</keyword>
<dbReference type="PRINTS" id="PR01023">
    <property type="entry name" value="NAFLGMOTY"/>
</dbReference>
<keyword evidence="2" id="KW-0813">Transport</keyword>
<dbReference type="Gene3D" id="2.40.160.20">
    <property type="match status" value="1"/>
</dbReference>
<dbReference type="InterPro" id="IPR006664">
    <property type="entry name" value="OMP_bac"/>
</dbReference>
<protein>
    <submittedName>
        <fullName evidence="11">Outer membrane porin F</fullName>
    </submittedName>
</protein>
<sequence>MKIKLMNVAVAGVLALAGGAAVAADDAYNGSWYVVPGISLLNADSDLQSNRAAPAGSLRLGKELSEHWDVQLGGSYGRAESKDSYNGNPLGGHYKQTLLGVDVMYMFSRDKLRPFLLAGAGYARNNVDYTYLGAPAGGSKNSWMGNVGAGLQYHITDNIGLQADLRRVWSRANGVAAGAGFNDTSTIGNNYLDFGVIFNFGGPKKVAAAEAPAPVAPPAMAEVAPAAEEPVPAMLDAAPAEPVQGPDKPAFAKISLQAEVLFDFDKDVLKAGGKKILDVEVVEKMKAHPEVELVLITGHTDRIGDVKYNQHLSERRANAVRNYVASQGIANDRLHAVGKGEADPVADCKGIRGKSLVSCLQPNRRVVVEIEVQRTVDK</sequence>
<dbReference type="GO" id="GO:0006811">
    <property type="term" value="P:monoatomic ion transport"/>
    <property type="evidence" value="ECO:0007669"/>
    <property type="project" value="UniProtKB-KW"/>
</dbReference>
<dbReference type="CDD" id="cd07185">
    <property type="entry name" value="OmpA_C-like"/>
    <property type="match status" value="1"/>
</dbReference>
<dbReference type="PANTHER" id="PTHR30329:SF21">
    <property type="entry name" value="LIPOPROTEIN YIAD-RELATED"/>
    <property type="match status" value="1"/>
</dbReference>
<keyword evidence="7" id="KW-0626">Porin</keyword>
<evidence type="ECO:0000256" key="2">
    <source>
        <dbReference type="ARBA" id="ARBA00022448"/>
    </source>
</evidence>
<dbReference type="InterPro" id="IPR036737">
    <property type="entry name" value="OmpA-like_sf"/>
</dbReference>
<evidence type="ECO:0000256" key="7">
    <source>
        <dbReference type="ARBA" id="ARBA00023114"/>
    </source>
</evidence>
<evidence type="ECO:0000256" key="5">
    <source>
        <dbReference type="ARBA" id="ARBA00022729"/>
    </source>
</evidence>
<reference evidence="11" key="1">
    <citation type="submission" date="2016-10" db="EMBL/GenBank/DDBJ databases">
        <title>Sequence of Gallionella enrichment culture.</title>
        <authorList>
            <person name="Poehlein A."/>
            <person name="Muehling M."/>
            <person name="Daniel R."/>
        </authorList>
    </citation>
    <scope>NUCLEOTIDE SEQUENCE</scope>
</reference>
<evidence type="ECO:0000256" key="3">
    <source>
        <dbReference type="ARBA" id="ARBA00022452"/>
    </source>
</evidence>
<dbReference type="PROSITE" id="PS51123">
    <property type="entry name" value="OMPA_2"/>
    <property type="match status" value="1"/>
</dbReference>
<accession>A0A1J5QEC1</accession>
<dbReference type="InterPro" id="IPR050330">
    <property type="entry name" value="Bact_OuterMem_StrucFunc"/>
</dbReference>
<dbReference type="Pfam" id="PF00691">
    <property type="entry name" value="OmpA"/>
    <property type="match status" value="1"/>
</dbReference>
<organism evidence="11">
    <name type="scientific">mine drainage metagenome</name>
    <dbReference type="NCBI Taxonomy" id="410659"/>
    <lineage>
        <taxon>unclassified sequences</taxon>
        <taxon>metagenomes</taxon>
        <taxon>ecological metagenomes</taxon>
    </lineage>
</organism>
<evidence type="ECO:0000256" key="1">
    <source>
        <dbReference type="ARBA" id="ARBA00004571"/>
    </source>
</evidence>
<dbReference type="PANTHER" id="PTHR30329">
    <property type="entry name" value="STATOR ELEMENT OF FLAGELLAR MOTOR COMPLEX"/>
    <property type="match status" value="1"/>
</dbReference>